<name>A0ABV0QLD3_9TELE</name>
<keyword evidence="7" id="KW-1185">Reference proteome</keyword>
<dbReference type="Gene3D" id="3.40.50.300">
    <property type="entry name" value="P-loop containing nucleotide triphosphate hydrolases"/>
    <property type="match status" value="1"/>
</dbReference>
<evidence type="ECO:0000313" key="7">
    <source>
        <dbReference type="Proteomes" id="UP001434883"/>
    </source>
</evidence>
<keyword evidence="2" id="KW-0378">Hydrolase</keyword>
<dbReference type="InterPro" id="IPR000212">
    <property type="entry name" value="DNA_helicase_UvrD/REP"/>
</dbReference>
<keyword evidence="3" id="KW-0347">Helicase</keyword>
<gene>
    <name evidence="6" type="ORF">XENOCAPTIV_025998</name>
</gene>
<dbReference type="SUPFAM" id="SSF52540">
    <property type="entry name" value="P-loop containing nucleoside triphosphate hydrolases"/>
    <property type="match status" value="1"/>
</dbReference>
<accession>A0ABV0QLD3</accession>
<feature type="domain" description="UvrD-like helicase C-terminal" evidence="5">
    <location>
        <begin position="35"/>
        <end position="128"/>
    </location>
</feature>
<comment type="caution">
    <text evidence="6">The sequence shown here is derived from an EMBL/GenBank/DDBJ whole genome shotgun (WGS) entry which is preliminary data.</text>
</comment>
<dbReference type="Pfam" id="PF13361">
    <property type="entry name" value="UvrD_C"/>
    <property type="match status" value="1"/>
</dbReference>
<dbReference type="InterPro" id="IPR027417">
    <property type="entry name" value="P-loop_NTPase"/>
</dbReference>
<organism evidence="6 7">
    <name type="scientific">Xenoophorus captivus</name>
    <dbReference type="NCBI Taxonomy" id="1517983"/>
    <lineage>
        <taxon>Eukaryota</taxon>
        <taxon>Metazoa</taxon>
        <taxon>Chordata</taxon>
        <taxon>Craniata</taxon>
        <taxon>Vertebrata</taxon>
        <taxon>Euteleostomi</taxon>
        <taxon>Actinopterygii</taxon>
        <taxon>Neopterygii</taxon>
        <taxon>Teleostei</taxon>
        <taxon>Neoteleostei</taxon>
        <taxon>Acanthomorphata</taxon>
        <taxon>Ovalentaria</taxon>
        <taxon>Atherinomorphae</taxon>
        <taxon>Cyprinodontiformes</taxon>
        <taxon>Goodeidae</taxon>
        <taxon>Xenoophorus</taxon>
    </lineage>
</organism>
<dbReference type="Proteomes" id="UP001434883">
    <property type="component" value="Unassembled WGS sequence"/>
</dbReference>
<dbReference type="PANTHER" id="PTHR11070">
    <property type="entry name" value="UVRD / RECB / PCRA DNA HELICASE FAMILY MEMBER"/>
    <property type="match status" value="1"/>
</dbReference>
<dbReference type="InterPro" id="IPR014017">
    <property type="entry name" value="DNA_helicase_UvrD-like_C"/>
</dbReference>
<evidence type="ECO:0000259" key="5">
    <source>
        <dbReference type="Pfam" id="PF13361"/>
    </source>
</evidence>
<feature type="non-terminal residue" evidence="6">
    <location>
        <position position="1"/>
    </location>
</feature>
<evidence type="ECO:0000256" key="1">
    <source>
        <dbReference type="ARBA" id="ARBA00022741"/>
    </source>
</evidence>
<evidence type="ECO:0000313" key="6">
    <source>
        <dbReference type="EMBL" id="MEQ2196191.1"/>
    </source>
</evidence>
<keyword evidence="4" id="KW-0067">ATP-binding</keyword>
<reference evidence="6 7" key="1">
    <citation type="submission" date="2021-06" db="EMBL/GenBank/DDBJ databases">
        <authorList>
            <person name="Palmer J.M."/>
        </authorList>
    </citation>
    <scope>NUCLEOTIDE SEQUENCE [LARGE SCALE GENOMIC DNA]</scope>
    <source>
        <strain evidence="6 7">XC_2019</strain>
        <tissue evidence="6">Muscle</tissue>
    </source>
</reference>
<evidence type="ECO:0000256" key="4">
    <source>
        <dbReference type="ARBA" id="ARBA00022840"/>
    </source>
</evidence>
<evidence type="ECO:0000256" key="2">
    <source>
        <dbReference type="ARBA" id="ARBA00022801"/>
    </source>
</evidence>
<evidence type="ECO:0000256" key="3">
    <source>
        <dbReference type="ARBA" id="ARBA00022806"/>
    </source>
</evidence>
<sequence length="158" mass="17688">LEGKLSIVEKYRDRIPELVARLKACSESDLHRADFIVGTVHKAKGLEFDTVIVSDDFTTIPAASHKLCHFRDFSFCVFCLFSPLFKKKKAFGLIVLMSFTSAAKVPDDEWNLLYVAVTRAMTSLVVTKNVLRLLTVAGVGHNHTAHHHPYCLLTVNTN</sequence>
<keyword evidence="1" id="KW-0547">Nucleotide-binding</keyword>
<dbReference type="EMBL" id="JAHRIN010014780">
    <property type="protein sequence ID" value="MEQ2196191.1"/>
    <property type="molecule type" value="Genomic_DNA"/>
</dbReference>
<dbReference type="PANTHER" id="PTHR11070:SF30">
    <property type="entry name" value="F-BOX DNA HELICASE 1"/>
    <property type="match status" value="1"/>
</dbReference>
<proteinExistence type="predicted"/>
<protein>
    <recommendedName>
        <fullName evidence="5">UvrD-like helicase C-terminal domain-containing protein</fullName>
    </recommendedName>
</protein>